<feature type="transmembrane region" description="Helical" evidence="2">
    <location>
        <begin position="267"/>
        <end position="282"/>
    </location>
</feature>
<dbReference type="Proteomes" id="UP000192872">
    <property type="component" value="Unassembled WGS sequence"/>
</dbReference>
<keyword evidence="2" id="KW-1133">Transmembrane helix</keyword>
<feature type="transmembrane region" description="Helical" evidence="2">
    <location>
        <begin position="218"/>
        <end position="238"/>
    </location>
</feature>
<organism evidence="3 4">
    <name type="scientific">Candidatus Raskinella chloraquaticus</name>
    <dbReference type="NCBI Taxonomy" id="1951219"/>
    <lineage>
        <taxon>Bacteria</taxon>
        <taxon>Pseudomonadati</taxon>
        <taxon>Pseudomonadota</taxon>
        <taxon>Alphaproteobacteria</taxon>
        <taxon>Hyphomicrobiales</taxon>
        <taxon>Phreatobacteraceae</taxon>
        <taxon>Candidatus Raskinella</taxon>
    </lineage>
</organism>
<feature type="transmembrane region" description="Helical" evidence="2">
    <location>
        <begin position="152"/>
        <end position="172"/>
    </location>
</feature>
<feature type="transmembrane region" description="Helical" evidence="2">
    <location>
        <begin position="111"/>
        <end position="140"/>
    </location>
</feature>
<comment type="caution">
    <text evidence="3">The sequence shown here is derived from an EMBL/GenBank/DDBJ whole genome shotgun (WGS) entry which is preliminary data.</text>
</comment>
<dbReference type="AlphaFoldDB" id="A0A1W9HU90"/>
<feature type="transmembrane region" description="Helical" evidence="2">
    <location>
        <begin position="78"/>
        <end position="99"/>
    </location>
</feature>
<gene>
    <name evidence="3" type="ORF">A4S15_13435</name>
</gene>
<keyword evidence="2" id="KW-0472">Membrane</keyword>
<sequence length="384" mass="42265">MAGSAPAHAHVKWFATFDVAAEPMPLSQVLTPVFWAALAFAALVLALISLVEDQKLGQWSHHIMNKLSGPFEGRMDDVMRAGTAVFFVCLWVIGGVYLTPELKTTSEWVPWLQFAIACSLFFKVTMPFATIGIFALWGLAVQQYGLFHMLDYPIFLATAVYFTLFACSNPYLREMRMPVLRWGAAITLMWASIEKFAYPHWTTPVLIAKPYLAAGFDADTFMTLAGVVEFGLAFALICSPLARRLGALALAVLFIAAVIPFGKIDAIGHLVIILILVTIIGERRQQDRTIFLTWARTSQLKFAALAGFFLCYYVGHAALFNHNNAGHSIALIGKANAAASAEICTHDHGDEVHGDHDHAHDEHAHDGHDHSDHVHPPGTKPHSH</sequence>
<name>A0A1W9HU90_9HYPH</name>
<dbReference type="EMBL" id="LWDL01000024">
    <property type="protein sequence ID" value="OQW50794.1"/>
    <property type="molecule type" value="Genomic_DNA"/>
</dbReference>
<reference evidence="3 4" key="1">
    <citation type="journal article" date="2017" name="Water Res.">
        <title>Comammox in drinking water systems.</title>
        <authorList>
            <person name="Wang Y."/>
            <person name="Ma L."/>
            <person name="Mao Y."/>
            <person name="Jiang X."/>
            <person name="Xia Y."/>
            <person name="Yu K."/>
            <person name="Li B."/>
            <person name="Zhang T."/>
        </authorList>
    </citation>
    <scope>NUCLEOTIDE SEQUENCE [LARGE SCALE GENOMIC DNA]</scope>
    <source>
        <strain evidence="3">SG_bin8</strain>
    </source>
</reference>
<feature type="transmembrane region" description="Helical" evidence="2">
    <location>
        <begin position="33"/>
        <end position="51"/>
    </location>
</feature>
<evidence type="ECO:0000256" key="1">
    <source>
        <dbReference type="SAM" id="MobiDB-lite"/>
    </source>
</evidence>
<keyword evidence="2" id="KW-0812">Transmembrane</keyword>
<protein>
    <submittedName>
        <fullName evidence="3">Uncharacterized protein</fullName>
    </submittedName>
</protein>
<proteinExistence type="predicted"/>
<dbReference type="RefSeq" id="WP_376802743.1">
    <property type="nucleotide sequence ID" value="NZ_DBNB01000032.1"/>
</dbReference>
<evidence type="ECO:0000313" key="4">
    <source>
        <dbReference type="Proteomes" id="UP000192872"/>
    </source>
</evidence>
<dbReference type="STRING" id="1827387.A4S15_13435"/>
<evidence type="ECO:0000256" key="2">
    <source>
        <dbReference type="SAM" id="Phobius"/>
    </source>
</evidence>
<feature type="transmembrane region" description="Helical" evidence="2">
    <location>
        <begin position="302"/>
        <end position="320"/>
    </location>
</feature>
<feature type="transmembrane region" description="Helical" evidence="2">
    <location>
        <begin position="245"/>
        <end position="261"/>
    </location>
</feature>
<feature type="compositionally biased region" description="Basic and acidic residues" evidence="1">
    <location>
        <begin position="348"/>
        <end position="375"/>
    </location>
</feature>
<feature type="region of interest" description="Disordered" evidence="1">
    <location>
        <begin position="348"/>
        <end position="384"/>
    </location>
</feature>
<evidence type="ECO:0000313" key="3">
    <source>
        <dbReference type="EMBL" id="OQW50794.1"/>
    </source>
</evidence>
<accession>A0A1W9HU90</accession>